<dbReference type="RefSeq" id="WP_307841888.1">
    <property type="nucleotide sequence ID" value="NZ_JAGIOH010000001.1"/>
</dbReference>
<proteinExistence type="predicted"/>
<name>A0ABS4XXP4_9ACTN</name>
<organism evidence="3 4">
    <name type="scientific">Streptomyces syringium</name>
    <dbReference type="NCBI Taxonomy" id="76729"/>
    <lineage>
        <taxon>Bacteria</taxon>
        <taxon>Bacillati</taxon>
        <taxon>Actinomycetota</taxon>
        <taxon>Actinomycetes</taxon>
        <taxon>Kitasatosporales</taxon>
        <taxon>Streptomycetaceae</taxon>
        <taxon>Streptomyces</taxon>
    </lineage>
</organism>
<dbReference type="SUPFAM" id="SSF51556">
    <property type="entry name" value="Metallo-dependent hydrolases"/>
    <property type="match status" value="1"/>
</dbReference>
<dbReference type="InterPro" id="IPR006680">
    <property type="entry name" value="Amidohydro-rel"/>
</dbReference>
<gene>
    <name evidence="3" type="ORF">JO379_000755</name>
</gene>
<protein>
    <recommendedName>
        <fullName evidence="2">Amidohydrolase-related domain-containing protein</fullName>
    </recommendedName>
</protein>
<feature type="domain" description="Amidohydrolase-related" evidence="2">
    <location>
        <begin position="149"/>
        <end position="328"/>
    </location>
</feature>
<sequence length="368" mass="41358">MEATISGTWSMGRRIGITSATLAAVAVVASAGTSPALATQDCFDREKKPYTSVVDSHLHFRPFGGQAISFDELTGYLRKSGVRHASMYGIGQTLPVNSDCTYYLDCPGTPVVPSMKNDFVNAGNYMEAKPKDPGLTLSMTFMDLNHPETVPPGISLYDKEFPGMFRWAGEVNLVKQALFPNRHEPATSENIRNWAPFMKVLRDRGMPITIHADIGSDREPTKYLHLMEETLRRYPRNEIVWAHMGLSKELSAMDPDQHIRIVQRLLDKYPRLTLDLSWRVLEDQYFSKPGVRQKYAAFFDRYPTRAIPGTDFVAAGNKDYQVYEEELEVTSRINKALGDEAFRGIALGANYFRLLGMKETAPQVCRAG</sequence>
<evidence type="ECO:0000313" key="4">
    <source>
        <dbReference type="Proteomes" id="UP001519291"/>
    </source>
</evidence>
<accession>A0ABS4XXP4</accession>
<dbReference type="Proteomes" id="UP001519291">
    <property type="component" value="Unassembled WGS sequence"/>
</dbReference>
<dbReference type="GeneID" id="91567630"/>
<dbReference type="InterPro" id="IPR032466">
    <property type="entry name" value="Metal_Hydrolase"/>
</dbReference>
<keyword evidence="1" id="KW-0732">Signal</keyword>
<comment type="caution">
    <text evidence="3">The sequence shown here is derived from an EMBL/GenBank/DDBJ whole genome shotgun (WGS) entry which is preliminary data.</text>
</comment>
<reference evidence="3 4" key="1">
    <citation type="submission" date="2021-03" db="EMBL/GenBank/DDBJ databases">
        <title>Sequencing the genomes of 1000 actinobacteria strains.</title>
        <authorList>
            <person name="Klenk H.-P."/>
        </authorList>
    </citation>
    <scope>NUCLEOTIDE SEQUENCE [LARGE SCALE GENOMIC DNA]</scope>
    <source>
        <strain evidence="3 4">DSM 41480</strain>
    </source>
</reference>
<feature type="signal peptide" evidence="1">
    <location>
        <begin position="1"/>
        <end position="38"/>
    </location>
</feature>
<dbReference type="Pfam" id="PF04909">
    <property type="entry name" value="Amidohydro_2"/>
    <property type="match status" value="1"/>
</dbReference>
<dbReference type="Gene3D" id="3.20.20.140">
    <property type="entry name" value="Metal-dependent hydrolases"/>
    <property type="match status" value="1"/>
</dbReference>
<feature type="chain" id="PRO_5046346852" description="Amidohydrolase-related domain-containing protein" evidence="1">
    <location>
        <begin position="39"/>
        <end position="368"/>
    </location>
</feature>
<dbReference type="EMBL" id="JAGIOH010000001">
    <property type="protein sequence ID" value="MBP2401286.1"/>
    <property type="molecule type" value="Genomic_DNA"/>
</dbReference>
<keyword evidence="4" id="KW-1185">Reference proteome</keyword>
<evidence type="ECO:0000256" key="1">
    <source>
        <dbReference type="SAM" id="SignalP"/>
    </source>
</evidence>
<evidence type="ECO:0000259" key="2">
    <source>
        <dbReference type="Pfam" id="PF04909"/>
    </source>
</evidence>
<evidence type="ECO:0000313" key="3">
    <source>
        <dbReference type="EMBL" id="MBP2401286.1"/>
    </source>
</evidence>